<evidence type="ECO:0000256" key="2">
    <source>
        <dbReference type="SAM" id="MobiDB-lite"/>
    </source>
</evidence>
<dbReference type="SUPFAM" id="SSF48452">
    <property type="entry name" value="TPR-like"/>
    <property type="match status" value="2"/>
</dbReference>
<keyword evidence="1" id="KW-0963">Cytoplasm</keyword>
<sequence>QQQQPQAGPAEPVPPRGWQAGGVRVVDPAQWSAAAAADDPEEIAGLVSTLRGLQSPGHFGRALAAAGPDVWIGEPLSGPGEDGRIHRWRAGRLQCFAAPGAMRGARFGTSIAAAGSVLVVAAPHDSQQSRVAGSVVVAAAAAAVVDGGEPAPAVNGSEPPADGDEAAAPQEDATYRLTIRAPNGASVPVVATAQETIQDIRYVVGETAATIEYSCFYLALDGQRLVDTAELGEIAELGRDAVLDLVEDQYTEREARVHVSRLRSMLAGRVTANPDVAGLDAGASIFGTIKHPGGDRGDDTTAAAAPAAAMADSDSAGRDADVSSGGDSARPAGKRGGKKKRAAEEEEEGEEAEAGAGGEAEAERQRAAMAAAAAAAAAAADHAFKGFEFAAVPPFDVLSPRKALERLAPPQCVRQLVLSGWNPVPRYRQLKGDLLYLLVTTVEGQSYHITCAHSGFYVNASTLTRFSATPYGEAFAGQAGVRSADFYAAHSLVTLLRRLSARFARGLDELQSGAAQREAMETMPFVSSEQAATPWLARGSENRAPEAYDAGRPQDVFLRAGAQAADSLRDWNEELQSIREMPRGNLAERVLRDRQFHKWHSEFAEAAVLGAMAVVDGEMPALNPGDPPEQHMYLRDNIFYSKGFDGRENFAGLGGDAAAHAATGKDITGVRLLNQLDVDGLSTLGSVAVDYRGLRVVAQSVVPGIFRRQETTQIVYGSIDGGKTIGADAEFHALLEPVAKALHLGAHTVADKDGAEHTLYTSVDAKGLVGTDGRKYLLDLYRMTPVDVEFLERECDATGSAGDDDGGGDDDGTTMPRYPHKLVLLRPELVDVFWENSLRKAAQEYMAAKPSALAGFEFDLRFSPDSFTPTQSAGKGRDALDAAVRRMSAFLREVSVPMLARDLAAYTTSPLTGEALTTAMHQRGINMRYLGLLASLLPADVESTRNVRRLVVFEMVARAAKHVVRGLLRATPPPLHAEAFALVANALVGARYCADPAAHLSAAARAVPELAALTPQTLAAAIRAQVALRFRFRLGAGDLGAALVAGSERILLREVCLKAGVQLALQQYHFVRPAEAAVHAEAVAALGGGGGGGGGTSGPGKLTKAAKRSVRERVDAVLARPVTVLADDVLNFVARTKVSAHTASLADEAFEAGRASLERGQRELGLELLLESLALHEQTFGFLHPESARCYAVVSLASYEAGEHAQAADFMTKAVVISERTVGLDNPLTIHNYLNLALYEHARGNTLLALRLMRHAMDLWGLVNSPDHPDLATAHNNIGVMLQALGQYGDALRFFRSCLDIRTGLLGADHVLVANAQHSLAKAHAVAGDFKAAVQAERDAHRFFADRFGPDDPRTKETAEWLAELTFNAVRTAKLSRAAQDKIRAIAATADLARVDGKEDGAAATTEPAAAARGSLPIDELLKFITGSASGGSGSGGRKPKGARRAKGPKGARR</sequence>
<evidence type="ECO:0000313" key="5">
    <source>
        <dbReference type="Proteomes" id="UP001140217"/>
    </source>
</evidence>
<dbReference type="GO" id="GO:0003729">
    <property type="term" value="F:mRNA binding"/>
    <property type="evidence" value="ECO:0007669"/>
    <property type="project" value="TreeGrafter"/>
</dbReference>
<gene>
    <name evidence="4" type="primary">CLU1</name>
    <name evidence="4" type="ORF">H4R18_005901</name>
</gene>
<feature type="compositionally biased region" description="Basic residues" evidence="2">
    <location>
        <begin position="1438"/>
        <end position="1454"/>
    </location>
</feature>
<dbReference type="EMBL" id="JANBUL010000406">
    <property type="protein sequence ID" value="KAJ2776035.1"/>
    <property type="molecule type" value="Genomic_DNA"/>
</dbReference>
<evidence type="ECO:0000256" key="1">
    <source>
        <dbReference type="ARBA" id="ARBA00022490"/>
    </source>
</evidence>
<feature type="region of interest" description="Disordered" evidence="2">
    <location>
        <begin position="1427"/>
        <end position="1454"/>
    </location>
</feature>
<feature type="domain" description="Clu" evidence="3">
    <location>
        <begin position="544"/>
        <end position="791"/>
    </location>
</feature>
<feature type="compositionally biased region" description="Basic residues" evidence="2">
    <location>
        <begin position="332"/>
        <end position="341"/>
    </location>
</feature>
<reference evidence="4" key="1">
    <citation type="submission" date="2022-07" db="EMBL/GenBank/DDBJ databases">
        <title>Phylogenomic reconstructions and comparative analyses of Kickxellomycotina fungi.</title>
        <authorList>
            <person name="Reynolds N.K."/>
            <person name="Stajich J.E."/>
            <person name="Barry K."/>
            <person name="Grigoriev I.V."/>
            <person name="Crous P."/>
            <person name="Smith M.E."/>
        </authorList>
    </citation>
    <scope>NUCLEOTIDE SEQUENCE</scope>
    <source>
        <strain evidence="4">NBRC 105414</strain>
    </source>
</reference>
<feature type="compositionally biased region" description="Low complexity" evidence="2">
    <location>
        <begin position="1"/>
        <end position="10"/>
    </location>
</feature>
<feature type="compositionally biased region" description="Low complexity" evidence="2">
    <location>
        <begin position="300"/>
        <end position="314"/>
    </location>
</feature>
<feature type="compositionally biased region" description="Acidic residues" evidence="2">
    <location>
        <begin position="344"/>
        <end position="353"/>
    </location>
</feature>
<dbReference type="Proteomes" id="UP001140217">
    <property type="component" value="Unassembled WGS sequence"/>
</dbReference>
<dbReference type="InterPro" id="IPR033646">
    <property type="entry name" value="CLU-central"/>
</dbReference>
<dbReference type="SMART" id="SM00028">
    <property type="entry name" value="TPR"/>
    <property type="match status" value="2"/>
</dbReference>
<dbReference type="Pfam" id="PF13424">
    <property type="entry name" value="TPR_12"/>
    <property type="match status" value="1"/>
</dbReference>
<evidence type="ECO:0000313" key="4">
    <source>
        <dbReference type="EMBL" id="KAJ2776035.1"/>
    </source>
</evidence>
<dbReference type="CDD" id="cd15466">
    <property type="entry name" value="CLU-central"/>
    <property type="match status" value="1"/>
</dbReference>
<accession>A0A9W8LEX1</accession>
<feature type="non-terminal residue" evidence="4">
    <location>
        <position position="1454"/>
    </location>
</feature>
<feature type="region of interest" description="Disordered" evidence="2">
    <location>
        <begin position="290"/>
        <end position="363"/>
    </location>
</feature>
<dbReference type="InterPro" id="IPR028275">
    <property type="entry name" value="CLU_N"/>
</dbReference>
<feature type="region of interest" description="Disordered" evidence="2">
    <location>
        <begin position="1"/>
        <end position="22"/>
    </location>
</feature>
<dbReference type="Gene3D" id="1.25.40.10">
    <property type="entry name" value="Tetratricopeptide repeat domain"/>
    <property type="match status" value="1"/>
</dbReference>
<proteinExistence type="predicted"/>
<dbReference type="GO" id="GO:0048312">
    <property type="term" value="P:intracellular distribution of mitochondria"/>
    <property type="evidence" value="ECO:0007669"/>
    <property type="project" value="TreeGrafter"/>
</dbReference>
<keyword evidence="5" id="KW-1185">Reference proteome</keyword>
<dbReference type="PROSITE" id="PS51823">
    <property type="entry name" value="CLU"/>
    <property type="match status" value="1"/>
</dbReference>
<dbReference type="SUPFAM" id="SSF103107">
    <property type="entry name" value="Hypothetical protein c14orf129, hspc210"/>
    <property type="match status" value="1"/>
</dbReference>
<comment type="caution">
    <text evidence="4">The sequence shown here is derived from an EMBL/GenBank/DDBJ whole genome shotgun (WGS) entry which is preliminary data.</text>
</comment>
<dbReference type="PANTHER" id="PTHR12601:SF6">
    <property type="entry name" value="CLUSTERED MITOCHONDRIA PROTEIN HOMOLOG"/>
    <property type="match status" value="1"/>
</dbReference>
<dbReference type="InterPro" id="IPR023231">
    <property type="entry name" value="GSKIP_dom_sf"/>
</dbReference>
<dbReference type="Pfam" id="PF15044">
    <property type="entry name" value="CLU_N"/>
    <property type="match status" value="1"/>
</dbReference>
<dbReference type="OrthoDB" id="1414216at2759"/>
<protein>
    <submittedName>
        <fullName evidence="4">Intracellular distribution of mitochondria</fullName>
    </submittedName>
</protein>
<dbReference type="InterPro" id="IPR027523">
    <property type="entry name" value="CLU_prot"/>
</dbReference>
<organism evidence="4 5">
    <name type="scientific">Coemansia javaensis</name>
    <dbReference type="NCBI Taxonomy" id="2761396"/>
    <lineage>
        <taxon>Eukaryota</taxon>
        <taxon>Fungi</taxon>
        <taxon>Fungi incertae sedis</taxon>
        <taxon>Zoopagomycota</taxon>
        <taxon>Kickxellomycotina</taxon>
        <taxon>Kickxellomycetes</taxon>
        <taxon>Kickxellales</taxon>
        <taxon>Kickxellaceae</taxon>
        <taxon>Coemansia</taxon>
    </lineage>
</organism>
<name>A0A9W8LEX1_9FUNG</name>
<dbReference type="InterPro" id="IPR019734">
    <property type="entry name" value="TPR_rpt"/>
</dbReference>
<evidence type="ECO:0000259" key="3">
    <source>
        <dbReference type="PROSITE" id="PS51823"/>
    </source>
</evidence>
<dbReference type="PANTHER" id="PTHR12601">
    <property type="entry name" value="EUKARYOTIC TRANSLATION INITIATION FACTOR 3 SUBUNIT EIF-3"/>
    <property type="match status" value="1"/>
</dbReference>
<dbReference type="Pfam" id="PF12807">
    <property type="entry name" value="eIF3_p135"/>
    <property type="match status" value="1"/>
</dbReference>
<dbReference type="InterPro" id="IPR011990">
    <property type="entry name" value="TPR-like_helical_dom_sf"/>
</dbReference>
<dbReference type="GO" id="GO:0005737">
    <property type="term" value="C:cytoplasm"/>
    <property type="evidence" value="ECO:0007669"/>
    <property type="project" value="TreeGrafter"/>
</dbReference>
<dbReference type="Pfam" id="PF13236">
    <property type="entry name" value="CLU"/>
    <property type="match status" value="1"/>
</dbReference>
<dbReference type="InterPro" id="IPR025697">
    <property type="entry name" value="CLU_dom"/>
</dbReference>